<feature type="transmembrane region" description="Helical" evidence="8">
    <location>
        <begin position="306"/>
        <end position="325"/>
    </location>
</feature>
<proteinExistence type="inferred from homology"/>
<keyword evidence="4 8" id="KW-0812">Transmembrane</keyword>
<accession>A0A8J4PYD9</accession>
<reference evidence="9" key="1">
    <citation type="submission" date="2020-01" db="EMBL/GenBank/DDBJ databases">
        <title>Development of genomics and gene disruption for Polysphondylium violaceum indicates a role for the polyketide synthase stlB in stalk morphogenesis.</title>
        <authorList>
            <person name="Narita B."/>
            <person name="Kawabe Y."/>
            <person name="Kin K."/>
            <person name="Saito T."/>
            <person name="Gibbs R."/>
            <person name="Kuspa A."/>
            <person name="Muzny D."/>
            <person name="Queller D."/>
            <person name="Richards S."/>
            <person name="Strassman J."/>
            <person name="Sucgang R."/>
            <person name="Worley K."/>
            <person name="Schaap P."/>
        </authorList>
    </citation>
    <scope>NUCLEOTIDE SEQUENCE</scope>
    <source>
        <strain evidence="9">QSvi11</strain>
    </source>
</reference>
<evidence type="ECO:0000256" key="8">
    <source>
        <dbReference type="SAM" id="Phobius"/>
    </source>
</evidence>
<dbReference type="Pfam" id="PF01733">
    <property type="entry name" value="Nucleoside_tran"/>
    <property type="match status" value="2"/>
</dbReference>
<feature type="transmembrane region" description="Helical" evidence="8">
    <location>
        <begin position="372"/>
        <end position="395"/>
    </location>
</feature>
<dbReference type="PANTHER" id="PTHR10332">
    <property type="entry name" value="EQUILIBRATIVE NUCLEOSIDE TRANSPORTER"/>
    <property type="match status" value="1"/>
</dbReference>
<keyword evidence="5 8" id="KW-1133">Transmembrane helix</keyword>
<evidence type="ECO:0000256" key="4">
    <source>
        <dbReference type="ARBA" id="ARBA00022692"/>
    </source>
</evidence>
<comment type="caution">
    <text evidence="9">The sequence shown here is derived from an EMBL/GenBank/DDBJ whole genome shotgun (WGS) entry which is preliminary data.</text>
</comment>
<keyword evidence="6 8" id="KW-0472">Membrane</keyword>
<feature type="transmembrane region" description="Helical" evidence="8">
    <location>
        <begin position="435"/>
        <end position="458"/>
    </location>
</feature>
<dbReference type="Proteomes" id="UP000695562">
    <property type="component" value="Unassembled WGS sequence"/>
</dbReference>
<dbReference type="PANTHER" id="PTHR10332:SF10">
    <property type="entry name" value="EQUILIBRATIVE NUCLEOSIDE TRANSPORTER 4"/>
    <property type="match status" value="1"/>
</dbReference>
<dbReference type="PIRSF" id="PIRSF016379">
    <property type="entry name" value="ENT"/>
    <property type="match status" value="1"/>
</dbReference>
<feature type="transmembrane region" description="Helical" evidence="8">
    <location>
        <begin position="119"/>
        <end position="139"/>
    </location>
</feature>
<dbReference type="GO" id="GO:0005886">
    <property type="term" value="C:plasma membrane"/>
    <property type="evidence" value="ECO:0007669"/>
    <property type="project" value="TreeGrafter"/>
</dbReference>
<keyword evidence="3" id="KW-0813">Transport</keyword>
<evidence type="ECO:0000256" key="3">
    <source>
        <dbReference type="ARBA" id="ARBA00022448"/>
    </source>
</evidence>
<feature type="transmembrane region" description="Helical" evidence="8">
    <location>
        <begin position="218"/>
        <end position="238"/>
    </location>
</feature>
<comment type="similarity">
    <text evidence="2">Belongs to the SLC29A/ENT transporter (TC 2.A.57) family.</text>
</comment>
<feature type="compositionally biased region" description="Polar residues" evidence="7">
    <location>
        <begin position="28"/>
        <end position="53"/>
    </location>
</feature>
<organism evidence="9 10">
    <name type="scientific">Polysphondylium violaceum</name>
    <dbReference type="NCBI Taxonomy" id="133409"/>
    <lineage>
        <taxon>Eukaryota</taxon>
        <taxon>Amoebozoa</taxon>
        <taxon>Evosea</taxon>
        <taxon>Eumycetozoa</taxon>
        <taxon>Dictyostelia</taxon>
        <taxon>Dictyosteliales</taxon>
        <taxon>Dictyosteliaceae</taxon>
        <taxon>Polysphondylium</taxon>
    </lineage>
</organism>
<dbReference type="EMBL" id="AJWJ01000060">
    <property type="protein sequence ID" value="KAF2076448.1"/>
    <property type="molecule type" value="Genomic_DNA"/>
</dbReference>
<evidence type="ECO:0000313" key="10">
    <source>
        <dbReference type="Proteomes" id="UP000695562"/>
    </source>
</evidence>
<dbReference type="InterPro" id="IPR002259">
    <property type="entry name" value="Eqnu_transpt"/>
</dbReference>
<dbReference type="AlphaFoldDB" id="A0A8J4PYD9"/>
<feature type="transmembrane region" description="Helical" evidence="8">
    <location>
        <begin position="177"/>
        <end position="197"/>
    </location>
</feature>
<name>A0A8J4PYD9_9MYCE</name>
<feature type="transmembrane region" description="Helical" evidence="8">
    <location>
        <begin position="337"/>
        <end position="360"/>
    </location>
</feature>
<evidence type="ECO:0008006" key="11">
    <source>
        <dbReference type="Google" id="ProtNLM"/>
    </source>
</evidence>
<feature type="transmembrane region" description="Helical" evidence="8">
    <location>
        <begin position="151"/>
        <end position="171"/>
    </location>
</feature>
<feature type="transmembrane region" description="Helical" evidence="8">
    <location>
        <begin position="250"/>
        <end position="271"/>
    </location>
</feature>
<evidence type="ECO:0000256" key="5">
    <source>
        <dbReference type="ARBA" id="ARBA00022989"/>
    </source>
</evidence>
<feature type="transmembrane region" description="Helical" evidence="8">
    <location>
        <begin position="401"/>
        <end position="423"/>
    </location>
</feature>
<dbReference type="InterPro" id="IPR036259">
    <property type="entry name" value="MFS_trans_sf"/>
</dbReference>
<dbReference type="GO" id="GO:0005337">
    <property type="term" value="F:nucleoside transmembrane transporter activity"/>
    <property type="evidence" value="ECO:0007669"/>
    <property type="project" value="InterPro"/>
</dbReference>
<dbReference type="SUPFAM" id="SSF103473">
    <property type="entry name" value="MFS general substrate transporter"/>
    <property type="match status" value="1"/>
</dbReference>
<evidence type="ECO:0000313" key="9">
    <source>
        <dbReference type="EMBL" id="KAF2076448.1"/>
    </source>
</evidence>
<evidence type="ECO:0000256" key="6">
    <source>
        <dbReference type="ARBA" id="ARBA00023136"/>
    </source>
</evidence>
<dbReference type="OrthoDB" id="1856718at2759"/>
<evidence type="ECO:0000256" key="7">
    <source>
        <dbReference type="SAM" id="MobiDB-lite"/>
    </source>
</evidence>
<feature type="compositionally biased region" description="Polar residues" evidence="7">
    <location>
        <begin position="1"/>
        <end position="16"/>
    </location>
</feature>
<feature type="transmembrane region" description="Helical" evidence="8">
    <location>
        <begin position="85"/>
        <end position="107"/>
    </location>
</feature>
<protein>
    <recommendedName>
        <fullName evidence="11">Equilibrative nucleoside transporter family protein</fullName>
    </recommendedName>
</protein>
<evidence type="ECO:0000256" key="1">
    <source>
        <dbReference type="ARBA" id="ARBA00004141"/>
    </source>
</evidence>
<keyword evidence="10" id="KW-1185">Reference proteome</keyword>
<feature type="region of interest" description="Disordered" evidence="7">
    <location>
        <begin position="1"/>
        <end position="55"/>
    </location>
</feature>
<comment type="subcellular location">
    <subcellularLocation>
        <location evidence="1">Membrane</location>
        <topology evidence="1">Multi-pass membrane protein</topology>
    </subcellularLocation>
</comment>
<gene>
    <name evidence="9" type="ORF">CYY_002251</name>
</gene>
<evidence type="ECO:0000256" key="2">
    <source>
        <dbReference type="ARBA" id="ARBA00007965"/>
    </source>
</evidence>
<sequence length="462" mass="51948">MATKTTTSNALNNNDYNHNEGEDGVEFNTYTSDNQSVDQKEPTSLSNSSSYNQLDELPGKEYKKQCNILDDDYLPIINDTLDKKIAIIMTILGTGYLFPFESFLMSLDYFSYLYPEFKIYSTFPFVYMGAIALTFIAFLRFPNFSSHPKRMIIGFSFYLCIMVLVPVINLTPIGGSFASYIITLILMIMTGVVDGFVQGTVYAIAGLFGPQYTQFTQIGVGLAGIIVAVTRIFSKLVFPQSPQGMKYGSLLYFLISAFVIFIALLSFLYLLKLPVGKTISAKKKKEPKSKDSSIPFKTVFKSNIQLGLINGYIFLISMFLFPGIVLEIPAKVMRPDWFIILLLTTYNVFDFFGKTAPIYFHPNGKRIPPKALLWVITLGRSIFVALFFLCVYTKAFESEAWPVIFLSIFGFTNGYVCSITFAEGPRLVKRDYKELSGIFMTTCLVIGLTIGSTLNFIVTYVQ</sequence>